<dbReference type="EMBL" id="NQIK02000001">
    <property type="protein sequence ID" value="KAF7579320.1"/>
    <property type="molecule type" value="Genomic_DNA"/>
</dbReference>
<sequence length="139" mass="14832">MKYFQDSTYSSGQDHMPQNLDSQNVVAVAVEHSAQSSRPPSCPIPSPMRDDAFIKHVDNIVAAQAMITSGVATNTSTETLVASTNSGVTTNTSTETLGTSGPISPPESLALRGKKSPRWLKSVKRIIKKSAAAIFSRKI</sequence>
<reference evidence="5" key="4">
    <citation type="journal article" date="2022" name="Microb. Genom.">
        <title>A global pangenome for the wheat fungal pathogen Pyrenophora tritici-repentis and prediction of effector protein structural homology.</title>
        <authorList>
            <person name="Moolhuijzen P.M."/>
            <person name="See P.T."/>
            <person name="Shi G."/>
            <person name="Powell H.R."/>
            <person name="Cockram J."/>
            <person name="Jorgensen L.N."/>
            <person name="Benslimane H."/>
            <person name="Strelkov S.E."/>
            <person name="Turner J."/>
            <person name="Liu Z."/>
            <person name="Moffat C.S."/>
        </authorList>
    </citation>
    <scope>NUCLEOTIDE SEQUENCE [LARGE SCALE GENOMIC DNA]</scope>
</reference>
<feature type="compositionally biased region" description="Low complexity" evidence="1">
    <location>
        <begin position="83"/>
        <end position="101"/>
    </location>
</feature>
<evidence type="ECO:0000313" key="2">
    <source>
        <dbReference type="EMBL" id="KAF7579320.1"/>
    </source>
</evidence>
<evidence type="ECO:0000313" key="3">
    <source>
        <dbReference type="EMBL" id="KAI1513185.1"/>
    </source>
</evidence>
<dbReference type="Proteomes" id="UP000249757">
    <property type="component" value="Unassembled WGS sequence"/>
</dbReference>
<dbReference type="EMBL" id="NRDI02000010">
    <property type="protein sequence ID" value="KAI1513185.1"/>
    <property type="molecule type" value="Genomic_DNA"/>
</dbReference>
<evidence type="ECO:0000313" key="4">
    <source>
        <dbReference type="Proteomes" id="UP000245464"/>
    </source>
</evidence>
<gene>
    <name evidence="3" type="ORF">Ptr86124_008205</name>
    <name evidence="2" type="ORF">PtrM4_035600</name>
</gene>
<reference evidence="2" key="1">
    <citation type="journal article" date="2018" name="BMC Genomics">
        <title>Comparative genomics of the wheat fungal pathogen Pyrenophora tritici-repentis reveals chromosomal variations and genome plasticity.</title>
        <authorList>
            <person name="Moolhuijzen P."/>
            <person name="See P.T."/>
            <person name="Hane J.K."/>
            <person name="Shi G."/>
            <person name="Liu Z."/>
            <person name="Oliver R.P."/>
            <person name="Moffat C.S."/>
        </authorList>
    </citation>
    <scope>NUCLEOTIDE SEQUENCE [LARGE SCALE GENOMIC DNA]</scope>
    <source>
        <strain evidence="2">M4</strain>
    </source>
</reference>
<accession>A0A2W1ER97</accession>
<comment type="caution">
    <text evidence="2">The sequence shown here is derived from an EMBL/GenBank/DDBJ whole genome shotgun (WGS) entry which is preliminary data.</text>
</comment>
<organism evidence="2 4">
    <name type="scientific">Pyrenophora tritici-repentis</name>
    <dbReference type="NCBI Taxonomy" id="45151"/>
    <lineage>
        <taxon>Eukaryota</taxon>
        <taxon>Fungi</taxon>
        <taxon>Dikarya</taxon>
        <taxon>Ascomycota</taxon>
        <taxon>Pezizomycotina</taxon>
        <taxon>Dothideomycetes</taxon>
        <taxon>Pleosporomycetidae</taxon>
        <taxon>Pleosporales</taxon>
        <taxon>Pleosporineae</taxon>
        <taxon>Pleosporaceae</taxon>
        <taxon>Pyrenophora</taxon>
    </lineage>
</organism>
<dbReference type="Proteomes" id="UP000245464">
    <property type="component" value="Chromosome 1"/>
</dbReference>
<proteinExistence type="predicted"/>
<reference evidence="3" key="3">
    <citation type="journal article" date="2022" name="bioRxiv">
        <title>A global pangenome for the wheat fungal pathogen Pyrenophora tritici-repentis and prediction of effector protein structural homology.</title>
        <authorList>
            <person name="Moolhuijzen P."/>
            <person name="See P.T."/>
            <person name="Shi G."/>
            <person name="Powell H.R."/>
            <person name="Cockram J."/>
            <person name="Jorgensen L.N."/>
            <person name="Benslimane H."/>
            <person name="Strelkov S.E."/>
            <person name="Turner J."/>
            <person name="Liu Z."/>
            <person name="Moffat C.S."/>
        </authorList>
    </citation>
    <scope>NUCLEOTIDE SEQUENCE</scope>
    <source>
        <strain evidence="3">86-124</strain>
    </source>
</reference>
<feature type="region of interest" description="Disordered" evidence="1">
    <location>
        <begin position="83"/>
        <end position="107"/>
    </location>
</feature>
<evidence type="ECO:0000256" key="1">
    <source>
        <dbReference type="SAM" id="MobiDB-lite"/>
    </source>
</evidence>
<dbReference type="AlphaFoldDB" id="A0A2W1ER97"/>
<evidence type="ECO:0000313" key="5">
    <source>
        <dbReference type="Proteomes" id="UP000249757"/>
    </source>
</evidence>
<name>A0A2W1ER97_9PLEO</name>
<keyword evidence="5" id="KW-1185">Reference proteome</keyword>
<reference evidence="3" key="2">
    <citation type="submission" date="2021-05" db="EMBL/GenBank/DDBJ databases">
        <authorList>
            <person name="Moolhuijzen P.M."/>
            <person name="Moffat C.S."/>
        </authorList>
    </citation>
    <scope>NUCLEOTIDE SEQUENCE</scope>
    <source>
        <strain evidence="3">86-124</strain>
    </source>
</reference>
<protein>
    <submittedName>
        <fullName evidence="2">Uncharacterized protein</fullName>
    </submittedName>
</protein>